<evidence type="ECO:0000256" key="9">
    <source>
        <dbReference type="SAM" id="MobiDB-lite"/>
    </source>
</evidence>
<dbReference type="Gene3D" id="3.40.50.2000">
    <property type="entry name" value="Glycogen Phosphorylase B"/>
    <property type="match status" value="2"/>
</dbReference>
<evidence type="ECO:0000256" key="1">
    <source>
        <dbReference type="ARBA" id="ARBA00001478"/>
    </source>
</evidence>
<dbReference type="GO" id="GO:0004373">
    <property type="term" value="F:alpha-1,4-glucan glucosyltransferase (UDP-glucose donor) activity"/>
    <property type="evidence" value="ECO:0007669"/>
    <property type="project" value="InterPro"/>
</dbReference>
<dbReference type="InterPro" id="IPR001296">
    <property type="entry name" value="Glyco_trans_1"/>
</dbReference>
<feature type="domain" description="Glycosyl transferase family 1" evidence="10">
    <location>
        <begin position="532"/>
        <end position="683"/>
    </location>
</feature>
<dbReference type="GO" id="GO:0019252">
    <property type="term" value="P:starch biosynthetic process"/>
    <property type="evidence" value="ECO:0007669"/>
    <property type="project" value="UniProtKB-UniRule"/>
</dbReference>
<comment type="similarity">
    <text evidence="3 7">Belongs to the glycosyltransferase 1 family. Bacterial/plant glycogen synthase subfamily.</text>
</comment>
<evidence type="ECO:0000259" key="11">
    <source>
        <dbReference type="Pfam" id="PF08323"/>
    </source>
</evidence>
<keyword evidence="7" id="KW-0934">Plastid</keyword>
<comment type="catalytic activity">
    <reaction evidence="1">
        <text>[(1-&gt;4)-alpha-D-glucosyl](n) + ADP-alpha-D-glucose = [(1-&gt;4)-alpha-D-glucosyl](n+1) + ADP + H(+)</text>
        <dbReference type="Rhea" id="RHEA:18189"/>
        <dbReference type="Rhea" id="RHEA-COMP:9584"/>
        <dbReference type="Rhea" id="RHEA-COMP:9587"/>
        <dbReference type="ChEBI" id="CHEBI:15378"/>
        <dbReference type="ChEBI" id="CHEBI:15444"/>
        <dbReference type="ChEBI" id="CHEBI:57498"/>
        <dbReference type="ChEBI" id="CHEBI:456216"/>
        <dbReference type="EC" id="2.4.1.21"/>
    </reaction>
</comment>
<evidence type="ECO:0000256" key="5">
    <source>
        <dbReference type="ARBA" id="ARBA00022679"/>
    </source>
</evidence>
<dbReference type="Pfam" id="PF08323">
    <property type="entry name" value="Glyco_transf_5"/>
    <property type="match status" value="1"/>
</dbReference>
<dbReference type="CDD" id="cd03791">
    <property type="entry name" value="GT5_Glycogen_synthase_DULL1-like"/>
    <property type="match status" value="1"/>
</dbReference>
<evidence type="ECO:0000256" key="2">
    <source>
        <dbReference type="ARBA" id="ARBA00004727"/>
    </source>
</evidence>
<feature type="compositionally biased region" description="Low complexity" evidence="9">
    <location>
        <begin position="7"/>
        <end position="17"/>
    </location>
</feature>
<evidence type="ECO:0000259" key="10">
    <source>
        <dbReference type="Pfam" id="PF00534"/>
    </source>
</evidence>
<reference evidence="12 13" key="1">
    <citation type="journal article" date="2018" name="Sci. Rep.">
        <title>Raphidocelis subcapitata (=Pseudokirchneriella subcapitata) provides an insight into genome evolution and environmental adaptations in the Sphaeropleales.</title>
        <authorList>
            <person name="Suzuki S."/>
            <person name="Yamaguchi H."/>
            <person name="Nakajima N."/>
            <person name="Kawachi M."/>
        </authorList>
    </citation>
    <scope>NUCLEOTIDE SEQUENCE [LARGE SCALE GENOMIC DNA]</scope>
    <source>
        <strain evidence="12 13">NIES-35</strain>
    </source>
</reference>
<dbReference type="InParanoid" id="A0A2V0P0H9"/>
<dbReference type="NCBIfam" id="TIGR02095">
    <property type="entry name" value="glgA"/>
    <property type="match status" value="1"/>
</dbReference>
<accession>A0A2V0P0H9</accession>
<evidence type="ECO:0000313" key="12">
    <source>
        <dbReference type="EMBL" id="GBF93374.1"/>
    </source>
</evidence>
<comment type="pathway">
    <text evidence="2 7">Glycan biosynthesis; starch biosynthesis.</text>
</comment>
<comment type="caution">
    <text evidence="12">The sequence shown here is derived from an EMBL/GenBank/DDBJ whole genome shotgun (WGS) entry which is preliminary data.</text>
</comment>
<dbReference type="SUPFAM" id="SSF53756">
    <property type="entry name" value="UDP-Glycosyltransferase/glycogen phosphorylase"/>
    <property type="match status" value="1"/>
</dbReference>
<name>A0A2V0P0H9_9CHLO</name>
<evidence type="ECO:0000256" key="4">
    <source>
        <dbReference type="ARBA" id="ARBA00022676"/>
    </source>
</evidence>
<evidence type="ECO:0000313" key="13">
    <source>
        <dbReference type="Proteomes" id="UP000247498"/>
    </source>
</evidence>
<feature type="compositionally biased region" description="Basic residues" evidence="9">
    <location>
        <begin position="18"/>
        <end position="32"/>
    </location>
</feature>
<evidence type="ECO:0000256" key="3">
    <source>
        <dbReference type="ARBA" id="ARBA00010281"/>
    </source>
</evidence>
<dbReference type="Pfam" id="PF00534">
    <property type="entry name" value="Glycos_transf_1"/>
    <property type="match status" value="1"/>
</dbReference>
<dbReference type="AlphaFoldDB" id="A0A2V0P0H9"/>
<dbReference type="PANTHER" id="PTHR46083">
    <property type="match status" value="1"/>
</dbReference>
<organism evidence="12 13">
    <name type="scientific">Raphidocelis subcapitata</name>
    <dbReference type="NCBI Taxonomy" id="307507"/>
    <lineage>
        <taxon>Eukaryota</taxon>
        <taxon>Viridiplantae</taxon>
        <taxon>Chlorophyta</taxon>
        <taxon>core chlorophytes</taxon>
        <taxon>Chlorophyceae</taxon>
        <taxon>CS clade</taxon>
        <taxon>Sphaeropleales</taxon>
        <taxon>Selenastraceae</taxon>
        <taxon>Raphidocelis</taxon>
    </lineage>
</organism>
<comment type="subcellular location">
    <subcellularLocation>
        <location evidence="7">Plastid</location>
        <location evidence="7">Chloroplast</location>
    </subcellularLocation>
    <subcellularLocation>
        <location evidence="7">Plastid</location>
        <location evidence="7">Amyloplast</location>
    </subcellularLocation>
</comment>
<feature type="coiled-coil region" evidence="8">
    <location>
        <begin position="50"/>
        <end position="84"/>
    </location>
</feature>
<keyword evidence="6 7" id="KW-0750">Starch biosynthesis</keyword>
<dbReference type="EC" id="2.4.1.-" evidence="7"/>
<keyword evidence="13" id="KW-1185">Reference proteome</keyword>
<keyword evidence="8" id="KW-0175">Coiled coil</keyword>
<feature type="domain" description="Starch synthase catalytic" evidence="11">
    <location>
        <begin position="221"/>
        <end position="472"/>
    </location>
</feature>
<proteinExistence type="inferred from homology"/>
<dbReference type="EMBL" id="BDRX01000040">
    <property type="protein sequence ID" value="GBF93374.1"/>
    <property type="molecule type" value="Genomic_DNA"/>
</dbReference>
<dbReference type="GO" id="GO:0009011">
    <property type="term" value="F:alpha-1,4-glucan glucosyltransferase (ADP-glucose donor) activity"/>
    <property type="evidence" value="ECO:0007669"/>
    <property type="project" value="UniProtKB-EC"/>
</dbReference>
<keyword evidence="4 7" id="KW-0328">Glycosyltransferase</keyword>
<evidence type="ECO:0000256" key="6">
    <source>
        <dbReference type="ARBA" id="ARBA00022922"/>
    </source>
</evidence>
<sequence>MRAMGLAAQQAGAGPRVAARRAAPRLAQRPRPRAAPVRPAPAPAAPLPPMAELAAQLEVLRRENELLKRELEALKETGDGAQAQGARRGGGGAEAAAAAAEAAAAAAAAAAAPAADALAAAAGALAAPLKLAAGAFAAATGTAAPAAAAAPARRDGPRVPAAAEVAAAGPGALTRALEAGIAWPEPGTAFWEAPPRTAPLPVDIGRGSGGAAPPRDARRLRVVHFTAELAPIAKVGGLGDVVTGLARVCLARGHDVTVLLPYYECLPQDSLEGLRHVMDLAVPKGRFWDGAMQNGTLETSVFSATVAGVPVVLLRPSAASGSGLFKGGRIYGGGYNETEAYLYFCRAGLEYLAASGATPDVLHLHEWQTCAAAMLYWELYHPSPLPSARVVLTIHNMDNTGEVRQDEFAASGADGAAFATIDKALDERTIGHNPERLNMMKGGIVYANAVTTVSPSYAAEILNGGAAGWLRGTLTRPEVRAKTRGILNGIDAEEWNPATDARLPANYTSEFPEGKALCKAFLQRGLGLSESPDKPLVAVVTRLVPQKGIHLIRAALYRTLERGGQFVLLGSGHCDGEFRRLAEHDFRGHPDVSLNIFYSEALSRAIYGAADVVLVPSMFEPCGLTQMIGMRYGAVPVVRRTGGLGDTVTDVAAATEPGEGNGYVFDGTDEGSLFSALDRALSDFSSDPATWAQLSRANMAAELSWGAAAAEYVGLYNAAVGVA</sequence>
<dbReference type="InterPro" id="IPR011835">
    <property type="entry name" value="GS/SS"/>
</dbReference>
<dbReference type="OrthoDB" id="2018403at2759"/>
<feature type="region of interest" description="Disordered" evidence="9">
    <location>
        <begin position="1"/>
        <end position="47"/>
    </location>
</feature>
<dbReference type="GO" id="GO:0009507">
    <property type="term" value="C:chloroplast"/>
    <property type="evidence" value="ECO:0007669"/>
    <property type="project" value="UniProtKB-SubCell"/>
</dbReference>
<dbReference type="UniPathway" id="UPA00152"/>
<dbReference type="PANTHER" id="PTHR46083:SF1">
    <property type="entry name" value="GLYCOGEN SYNTHASE 2-RELATED"/>
    <property type="match status" value="1"/>
</dbReference>
<gene>
    <name evidence="12" type="ORF">Rsub_06412</name>
</gene>
<protein>
    <recommendedName>
        <fullName evidence="7">Starch synthase, chloroplastic/amyloplastic</fullName>
        <ecNumber evidence="7">2.4.1.-</ecNumber>
    </recommendedName>
</protein>
<dbReference type="GO" id="GO:0009501">
    <property type="term" value="C:amyloplast"/>
    <property type="evidence" value="ECO:0007669"/>
    <property type="project" value="UniProtKB-SubCell"/>
</dbReference>
<dbReference type="InterPro" id="IPR013534">
    <property type="entry name" value="Starch_synth_cat_dom"/>
</dbReference>
<evidence type="ECO:0000256" key="8">
    <source>
        <dbReference type="SAM" id="Coils"/>
    </source>
</evidence>
<keyword evidence="7" id="KW-0150">Chloroplast</keyword>
<dbReference type="HAMAP" id="MF_00484">
    <property type="entry name" value="Glycogen_synth"/>
    <property type="match status" value="1"/>
</dbReference>
<keyword evidence="5" id="KW-0808">Transferase</keyword>
<keyword evidence="7" id="KW-0035">Amyloplast</keyword>
<dbReference type="STRING" id="307507.A0A2V0P0H9"/>
<evidence type="ECO:0000256" key="7">
    <source>
        <dbReference type="RuleBase" id="RU361232"/>
    </source>
</evidence>
<feature type="compositionally biased region" description="Pro residues" evidence="9">
    <location>
        <begin position="38"/>
        <end position="47"/>
    </location>
</feature>
<dbReference type="Proteomes" id="UP000247498">
    <property type="component" value="Unassembled WGS sequence"/>
</dbReference>